<dbReference type="Gene3D" id="2.170.270.10">
    <property type="entry name" value="SET domain"/>
    <property type="match status" value="1"/>
</dbReference>
<dbReference type="InterPro" id="IPR002893">
    <property type="entry name" value="Znf_MYND"/>
</dbReference>
<dbReference type="SUPFAM" id="SSF144232">
    <property type="entry name" value="HIT/MYND zinc finger-like"/>
    <property type="match status" value="1"/>
</dbReference>
<sequence length="496" mass="57791">MVHITSIPDDAPNPLSQLTSTYDRVRVYDSPFAYLVNNKEVNRYCSYCLQPPAYGKKLLRCAACEFSSYCNKECQKLAWKNHRAECRRLKVVFPNLPLTEVLFLSRIIDKVLFLERHGDHFGWERHRKFSELMSHKEDILKDEPKMEHFKKLCQKMTIYRKEEMIPEDKFFDIFCKTSINSHSIHTNAGTEVGIALDLGVSILDHSCRPNCALVFEGFKVCVRPLTQSANPYEKNSAFISYIDVGRSRYQRQMELKKKWYFDCRCERCLDSTDDLLTSLKCSNTECDEPIITHELAEANDIECPKCKTIVNSSYVKKGQELMKSLPSIINMDWKVEDIQKFLEDANTMLHNKNIYVSRLTTALMHMNGTLQGNIEFVQKQVYDNYKMCFPTMDRHNGFQLLHIVKSLIEKDKREDAIPYAFDAMAIFEVCFGMQHPYYLQTLALWTYLEQKKDKTNEELFSLMNFESNISVDISKYVADIKIDPNEALKASSEMKS</sequence>
<dbReference type="SUPFAM" id="SSF82199">
    <property type="entry name" value="SET domain"/>
    <property type="match status" value="1"/>
</dbReference>
<evidence type="ECO:0000313" key="6">
    <source>
        <dbReference type="Proteomes" id="UP000038045"/>
    </source>
</evidence>
<keyword evidence="3" id="KW-0862">Zinc</keyword>
<evidence type="ECO:0000259" key="5">
    <source>
        <dbReference type="PROSITE" id="PS50865"/>
    </source>
</evidence>
<evidence type="ECO:0000256" key="4">
    <source>
        <dbReference type="PROSITE-ProRule" id="PRU00134"/>
    </source>
</evidence>
<dbReference type="PANTHER" id="PTHR12197">
    <property type="entry name" value="HISTONE-LYSINE N-METHYLTRANSFERASE SMYD"/>
    <property type="match status" value="1"/>
</dbReference>
<proteinExistence type="predicted"/>
<evidence type="ECO:0000256" key="2">
    <source>
        <dbReference type="ARBA" id="ARBA00022771"/>
    </source>
</evidence>
<evidence type="ECO:0000256" key="1">
    <source>
        <dbReference type="ARBA" id="ARBA00022723"/>
    </source>
</evidence>
<dbReference type="STRING" id="131310.A0A0N4ZBT5"/>
<dbReference type="InterPro" id="IPR046341">
    <property type="entry name" value="SET_dom_sf"/>
</dbReference>
<keyword evidence="2 4" id="KW-0863">Zinc-finger</keyword>
<keyword evidence="1" id="KW-0479">Metal-binding</keyword>
<dbReference type="GO" id="GO:0005634">
    <property type="term" value="C:nucleus"/>
    <property type="evidence" value="ECO:0007669"/>
    <property type="project" value="TreeGrafter"/>
</dbReference>
<dbReference type="InterPro" id="IPR050869">
    <property type="entry name" value="H3K4_H4K5_MeTrfase"/>
</dbReference>
<dbReference type="WBParaSite" id="PTRK_0000499400.1">
    <property type="protein sequence ID" value="PTRK_0000499400.1"/>
    <property type="gene ID" value="PTRK_0000499400"/>
</dbReference>
<dbReference type="AlphaFoldDB" id="A0A0N4ZBT5"/>
<name>A0A0N4ZBT5_PARTI</name>
<dbReference type="Proteomes" id="UP000038045">
    <property type="component" value="Unplaced"/>
</dbReference>
<dbReference type="PROSITE" id="PS50865">
    <property type="entry name" value="ZF_MYND_2"/>
    <property type="match status" value="1"/>
</dbReference>
<dbReference type="PANTHER" id="PTHR12197:SF300">
    <property type="entry name" value="HISTONE-LYSINE N-METHYLTRANSFERASE SET-18"/>
    <property type="match status" value="1"/>
</dbReference>
<dbReference type="Gene3D" id="6.10.140.2220">
    <property type="match status" value="1"/>
</dbReference>
<dbReference type="GO" id="GO:0008270">
    <property type="term" value="F:zinc ion binding"/>
    <property type="evidence" value="ECO:0007669"/>
    <property type="project" value="UniProtKB-KW"/>
</dbReference>
<evidence type="ECO:0000256" key="3">
    <source>
        <dbReference type="ARBA" id="ARBA00022833"/>
    </source>
</evidence>
<reference evidence="7" key="1">
    <citation type="submission" date="2017-02" db="UniProtKB">
        <authorList>
            <consortium name="WormBaseParasite"/>
        </authorList>
    </citation>
    <scope>IDENTIFICATION</scope>
</reference>
<dbReference type="Pfam" id="PF01753">
    <property type="entry name" value="zf-MYND"/>
    <property type="match status" value="1"/>
</dbReference>
<dbReference type="InterPro" id="IPR011990">
    <property type="entry name" value="TPR-like_helical_dom_sf"/>
</dbReference>
<dbReference type="PROSITE" id="PS01360">
    <property type="entry name" value="ZF_MYND_1"/>
    <property type="match status" value="1"/>
</dbReference>
<protein>
    <submittedName>
        <fullName evidence="7">MYND-type domain-containing protein</fullName>
    </submittedName>
</protein>
<accession>A0A0N4ZBT5</accession>
<keyword evidence="6" id="KW-1185">Reference proteome</keyword>
<organism evidence="6 7">
    <name type="scientific">Parastrongyloides trichosuri</name>
    <name type="common">Possum-specific nematode worm</name>
    <dbReference type="NCBI Taxonomy" id="131310"/>
    <lineage>
        <taxon>Eukaryota</taxon>
        <taxon>Metazoa</taxon>
        <taxon>Ecdysozoa</taxon>
        <taxon>Nematoda</taxon>
        <taxon>Chromadorea</taxon>
        <taxon>Rhabditida</taxon>
        <taxon>Tylenchina</taxon>
        <taxon>Panagrolaimomorpha</taxon>
        <taxon>Strongyloidoidea</taxon>
        <taxon>Strongyloididae</taxon>
        <taxon>Parastrongyloides</taxon>
    </lineage>
</organism>
<dbReference type="Gene3D" id="1.25.40.10">
    <property type="entry name" value="Tetratricopeptide repeat domain"/>
    <property type="match status" value="1"/>
</dbReference>
<evidence type="ECO:0000313" key="7">
    <source>
        <dbReference type="WBParaSite" id="PTRK_0000499400.1"/>
    </source>
</evidence>
<feature type="domain" description="MYND-type" evidence="5">
    <location>
        <begin position="45"/>
        <end position="86"/>
    </location>
</feature>